<proteinExistence type="predicted"/>
<accession>A0A975BP62</accession>
<dbReference type="GO" id="GO:0015643">
    <property type="term" value="F:toxic substance binding"/>
    <property type="evidence" value="ECO:0007669"/>
    <property type="project" value="InterPro"/>
</dbReference>
<dbReference type="Pfam" id="PF09204">
    <property type="entry name" value="Colicin_immun"/>
    <property type="match status" value="1"/>
</dbReference>
<dbReference type="Gene3D" id="1.20.120.650">
    <property type="entry name" value="Colicin D"/>
    <property type="match status" value="1"/>
</dbReference>
<evidence type="ECO:0000313" key="2">
    <source>
        <dbReference type="EMBL" id="QTA88862.1"/>
    </source>
</evidence>
<gene>
    <name evidence="2" type="ORF">dnm_049090</name>
</gene>
<dbReference type="GO" id="GO:0030153">
    <property type="term" value="P:bacteriocin immunity"/>
    <property type="evidence" value="ECO:0007669"/>
    <property type="project" value="InterPro"/>
</dbReference>
<dbReference type="KEGG" id="dmm:dnm_049090"/>
<keyword evidence="3" id="KW-1185">Reference proteome</keyword>
<protein>
    <submittedName>
        <fullName evidence="2">Colicin D immunity protein domain-containing protein</fullName>
    </submittedName>
</protein>
<dbReference type="RefSeq" id="WP_207683432.1">
    <property type="nucleotide sequence ID" value="NZ_CP061800.1"/>
</dbReference>
<dbReference type="InterPro" id="IPR015287">
    <property type="entry name" value="Colicin_D_immunity_dom"/>
</dbReference>
<reference evidence="2" key="1">
    <citation type="journal article" date="2021" name="Microb. Physiol.">
        <title>Proteogenomic Insights into the Physiology of Marine, Sulfate-Reducing, Filamentous Desulfonema limicola and Desulfonema magnum.</title>
        <authorList>
            <person name="Schnaars V."/>
            <person name="Wohlbrand L."/>
            <person name="Scheve S."/>
            <person name="Hinrichs C."/>
            <person name="Reinhardt R."/>
            <person name="Rabus R."/>
        </authorList>
    </citation>
    <scope>NUCLEOTIDE SEQUENCE</scope>
    <source>
        <strain evidence="2">4be13</strain>
    </source>
</reference>
<organism evidence="2 3">
    <name type="scientific">Desulfonema magnum</name>
    <dbReference type="NCBI Taxonomy" id="45655"/>
    <lineage>
        <taxon>Bacteria</taxon>
        <taxon>Pseudomonadati</taxon>
        <taxon>Thermodesulfobacteriota</taxon>
        <taxon>Desulfobacteria</taxon>
        <taxon>Desulfobacterales</taxon>
        <taxon>Desulfococcaceae</taxon>
        <taxon>Desulfonema</taxon>
    </lineage>
</organism>
<sequence length="166" mass="19051">MNSLISDYKELIVLFTDKKEISALEFETEFLKLFKSDKSCDENFYEIIKPLFYAVEDFCSDSEIREDDDLDENQLAEAAKGTLDKLEKLYIADDKNLQPVKDETNIKQLLTELNELINNLPLLIDRIVEEKLNEILPVIVKNTLSEELHTLDANSSKAVSSKSQQS</sequence>
<dbReference type="EMBL" id="CP061800">
    <property type="protein sequence ID" value="QTA88862.1"/>
    <property type="molecule type" value="Genomic_DNA"/>
</dbReference>
<evidence type="ECO:0000259" key="1">
    <source>
        <dbReference type="Pfam" id="PF09204"/>
    </source>
</evidence>
<dbReference type="AlphaFoldDB" id="A0A975BP62"/>
<dbReference type="InterPro" id="IPR036471">
    <property type="entry name" value="Colicin_D_sf"/>
</dbReference>
<feature type="domain" description="Colicin D immunity protein" evidence="1">
    <location>
        <begin position="7"/>
        <end position="86"/>
    </location>
</feature>
<name>A0A975BP62_9BACT</name>
<evidence type="ECO:0000313" key="3">
    <source>
        <dbReference type="Proteomes" id="UP000663722"/>
    </source>
</evidence>
<dbReference type="Proteomes" id="UP000663722">
    <property type="component" value="Chromosome"/>
</dbReference>